<organism evidence="1">
    <name type="scientific">Pseudomonas putida</name>
    <name type="common">Arthrobacter siderocapsulatus</name>
    <dbReference type="NCBI Taxonomy" id="303"/>
    <lineage>
        <taxon>Bacteria</taxon>
        <taxon>Pseudomonadati</taxon>
        <taxon>Pseudomonadota</taxon>
        <taxon>Gammaproteobacteria</taxon>
        <taxon>Pseudomonadales</taxon>
        <taxon>Pseudomonadaceae</taxon>
        <taxon>Pseudomonas</taxon>
    </lineage>
</organism>
<accession>A0A223Q433</accession>
<keyword evidence="1" id="KW-0614">Plasmid</keyword>
<proteinExistence type="predicted"/>
<evidence type="ECO:0000313" key="1">
    <source>
        <dbReference type="EMBL" id="ASU52381.1"/>
    </source>
</evidence>
<dbReference type="AlphaFoldDB" id="A0A223Q433"/>
<sequence length="82" mass="9226">MHRFGVHAKMGAKLPYRCVNLWKTEDANTTGVLERTAINDQPKRNEIAISFPVEKFHMASYVRLAVISDLGTDRPIGADIKN</sequence>
<geneLocation type="plasmid" evidence="1">
    <name>pSY153-MDR</name>
</geneLocation>
<dbReference type="EMBL" id="KY883660">
    <property type="protein sequence ID" value="ASU52381.1"/>
    <property type="molecule type" value="Genomic_DNA"/>
</dbReference>
<reference evidence="1" key="1">
    <citation type="journal article" date="2017" name="Oncotarget">
        <title>pSY153-MDR, a p12969-DIM-related mega plasmid carrying blaIMP-45 and armA, from clinical Pseudomonas putida.</title>
        <authorList>
            <person name="Yuan M."/>
            <person name="Chen H."/>
            <person name="Zhu X."/>
            <person name="Feng J."/>
            <person name="Zhan Z."/>
            <person name="Zhang D."/>
            <person name="Chen X."/>
            <person name="Zhao X."/>
            <person name="Lu J."/>
            <person name="Xu J."/>
            <person name="Zhou D."/>
            <person name="Li J."/>
        </authorList>
    </citation>
    <scope>NUCLEOTIDE SEQUENCE</scope>
    <source>
        <strain evidence="1">SY153</strain>
        <plasmid evidence="1">pSY153-MDR</plasmid>
    </source>
</reference>
<name>A0A223Q433_PSEPU</name>
<protein>
    <submittedName>
        <fullName evidence="1">Uncharacterized protein</fullName>
    </submittedName>
</protein>